<dbReference type="GO" id="GO:0070819">
    <property type="term" value="F:menaquinone-dependent protoporphyrinogen oxidase activity"/>
    <property type="evidence" value="ECO:0007669"/>
    <property type="project" value="TreeGrafter"/>
</dbReference>
<proteinExistence type="predicted"/>
<dbReference type="GO" id="GO:0006783">
    <property type="term" value="P:heme biosynthetic process"/>
    <property type="evidence" value="ECO:0007669"/>
    <property type="project" value="TreeGrafter"/>
</dbReference>
<sequence length="175" mass="19957">MKTLVAYSSRTGNTKKVAEAIYEVMPEDAEIVSVEDVKCLDKYDFIAIGCWIDKGTADKKALEFIKKVKNKNVAIFITLGAYPDSQHARESMDRIKKLLEKENNIVGEFICQGKIDPKLIEKFKSLPPDHPHALNPERIKRHKEAAKHPNEEDFKKAKKIFKNIIENLESTVCSQ</sequence>
<name>A0A1M5V9M0_9FIRM</name>
<dbReference type="Proteomes" id="UP000183967">
    <property type="component" value="Unassembled WGS sequence"/>
</dbReference>
<dbReference type="GO" id="GO:0016651">
    <property type="term" value="F:oxidoreductase activity, acting on NAD(P)H"/>
    <property type="evidence" value="ECO:0007669"/>
    <property type="project" value="UniProtKB-ARBA"/>
</dbReference>
<dbReference type="InterPro" id="IPR008254">
    <property type="entry name" value="Flavodoxin/NO_synth"/>
</dbReference>
<evidence type="ECO:0000313" key="2">
    <source>
        <dbReference type="EMBL" id="SHH71962.1"/>
    </source>
</evidence>
<dbReference type="Pfam" id="PF12641">
    <property type="entry name" value="Flavodoxin_3"/>
    <property type="match status" value="1"/>
</dbReference>
<evidence type="ECO:0000259" key="1">
    <source>
        <dbReference type="Pfam" id="PF12641"/>
    </source>
</evidence>
<dbReference type="Gene3D" id="3.40.50.360">
    <property type="match status" value="1"/>
</dbReference>
<dbReference type="RefSeq" id="WP_073197142.1">
    <property type="nucleotide sequence ID" value="NZ_FQXO01000053.1"/>
</dbReference>
<reference evidence="3" key="1">
    <citation type="submission" date="2016-11" db="EMBL/GenBank/DDBJ databases">
        <authorList>
            <person name="Varghese N."/>
            <person name="Submissions S."/>
        </authorList>
    </citation>
    <scope>NUCLEOTIDE SEQUENCE [LARGE SCALE GENOMIC DNA]</scope>
    <source>
        <strain evidence="3">DSM 13643</strain>
    </source>
</reference>
<dbReference type="InterPro" id="IPR052200">
    <property type="entry name" value="Protoporphyrinogen_IX_DH"/>
</dbReference>
<evidence type="ECO:0000313" key="3">
    <source>
        <dbReference type="Proteomes" id="UP000183967"/>
    </source>
</evidence>
<dbReference type="SUPFAM" id="SSF52218">
    <property type="entry name" value="Flavoproteins"/>
    <property type="match status" value="1"/>
</dbReference>
<dbReference type="PANTHER" id="PTHR38030">
    <property type="entry name" value="PROTOPORPHYRINOGEN IX DEHYDROGENASE [MENAQUINONE]"/>
    <property type="match status" value="1"/>
</dbReference>
<dbReference type="EMBL" id="FQXO01000053">
    <property type="protein sequence ID" value="SHH71962.1"/>
    <property type="molecule type" value="Genomic_DNA"/>
</dbReference>
<dbReference type="GO" id="GO:0010181">
    <property type="term" value="F:FMN binding"/>
    <property type="evidence" value="ECO:0007669"/>
    <property type="project" value="InterPro"/>
</dbReference>
<dbReference type="PANTHER" id="PTHR38030:SF2">
    <property type="entry name" value="PROTOPORPHYRINOGEN IX DEHYDROGENASE [QUINONE]"/>
    <property type="match status" value="1"/>
</dbReference>
<dbReference type="AlphaFoldDB" id="A0A1M5V9M0"/>
<organism evidence="2 3">
    <name type="scientific">Caloranaerobacter azorensis DSM 13643</name>
    <dbReference type="NCBI Taxonomy" id="1121264"/>
    <lineage>
        <taxon>Bacteria</taxon>
        <taxon>Bacillati</taxon>
        <taxon>Bacillota</taxon>
        <taxon>Tissierellia</taxon>
        <taxon>Tissierellales</taxon>
        <taxon>Thermohalobacteraceae</taxon>
        <taxon>Caloranaerobacter</taxon>
    </lineage>
</organism>
<gene>
    <name evidence="2" type="ORF">SAMN02745135_01822</name>
</gene>
<keyword evidence="3" id="KW-1185">Reference proteome</keyword>
<protein>
    <submittedName>
        <fullName evidence="2">Flavodoxin domain-containing protein</fullName>
    </submittedName>
</protein>
<accession>A0A1M5V9M0</accession>
<dbReference type="OrthoDB" id="307208at2"/>
<feature type="domain" description="Flavodoxin-like" evidence="1">
    <location>
        <begin position="4"/>
        <end position="161"/>
    </location>
</feature>
<dbReference type="InterPro" id="IPR029039">
    <property type="entry name" value="Flavoprotein-like_sf"/>
</dbReference>